<keyword evidence="2" id="KW-1185">Reference proteome</keyword>
<dbReference type="Proteomes" id="UP001383192">
    <property type="component" value="Unassembled WGS sequence"/>
</dbReference>
<dbReference type="SUPFAM" id="SSF52047">
    <property type="entry name" value="RNI-like"/>
    <property type="match status" value="1"/>
</dbReference>
<dbReference type="AlphaFoldDB" id="A0AAW0DFW9"/>
<name>A0AAW0DFW9_9AGAR</name>
<dbReference type="Gene3D" id="3.80.10.10">
    <property type="entry name" value="Ribonuclease Inhibitor"/>
    <property type="match status" value="1"/>
</dbReference>
<accession>A0AAW0DFW9</accession>
<reference evidence="1 2" key="1">
    <citation type="submission" date="2024-01" db="EMBL/GenBank/DDBJ databases">
        <title>A draft genome for a cacao thread blight-causing isolate of Paramarasmius palmivorus.</title>
        <authorList>
            <person name="Baruah I.K."/>
            <person name="Bukari Y."/>
            <person name="Amoako-Attah I."/>
            <person name="Meinhardt L.W."/>
            <person name="Bailey B.A."/>
            <person name="Cohen S.P."/>
        </authorList>
    </citation>
    <scope>NUCLEOTIDE SEQUENCE [LARGE SCALE GENOMIC DNA]</scope>
    <source>
        <strain evidence="1 2">GH-12</strain>
    </source>
</reference>
<evidence type="ECO:0000313" key="2">
    <source>
        <dbReference type="Proteomes" id="UP001383192"/>
    </source>
</evidence>
<evidence type="ECO:0000313" key="1">
    <source>
        <dbReference type="EMBL" id="KAK7049343.1"/>
    </source>
</evidence>
<sequence>MSNSEEQFQLIDEKIAQTKDPENLRSLHFQRNSLLPICRLPSEILGLILTFCASDVRSQQFGTTRLQMSWLWLTHVCQHWRAIALGCPAMWDTPDFSKAFLAREMLVRAKLAPLYIRAAVRSDRLDRQEVLRDALRDMTRVAEIDIGTFFPLVLDDVLPEIIQPAPVLEKLYIHNERSTARAVLPDDFLAGNAPRLREVSLRHCVLHWGHMSKTLSGLRSLSLHGGASNRIPQPDLKAFLQAMQTMQLLQTLDIIDVFPDGDSITLDTVILSKLERIRVIGSSNGCISLLNCTASPFAASIDIRGIVSQPGDCNKALVILPRLISITQDYTESCYICATEGQFEIKMFDQALPHRPLFEKSRFRFELCKRTMTSVPLSEFYDFAKRFLVLLSSLRVTGIHLTHGSKFPAEDCIRYFGSLTDLRTISVQGTCVYVFIQAFCPSTSTHPPGDIPFSSLKTIVLQYMDYTRCLDAGAGPAAGVGLINALRHRSKQGKAIHSINIKNCHNFSIEQFDELKQVVEEAYWDGQFCTDSDGEEME</sequence>
<organism evidence="1 2">
    <name type="scientific">Paramarasmius palmivorus</name>
    <dbReference type="NCBI Taxonomy" id="297713"/>
    <lineage>
        <taxon>Eukaryota</taxon>
        <taxon>Fungi</taxon>
        <taxon>Dikarya</taxon>
        <taxon>Basidiomycota</taxon>
        <taxon>Agaricomycotina</taxon>
        <taxon>Agaricomycetes</taxon>
        <taxon>Agaricomycetidae</taxon>
        <taxon>Agaricales</taxon>
        <taxon>Marasmiineae</taxon>
        <taxon>Marasmiaceae</taxon>
        <taxon>Paramarasmius</taxon>
    </lineage>
</organism>
<dbReference type="InterPro" id="IPR032675">
    <property type="entry name" value="LRR_dom_sf"/>
</dbReference>
<dbReference type="EMBL" id="JAYKXP010000017">
    <property type="protein sequence ID" value="KAK7049343.1"/>
    <property type="molecule type" value="Genomic_DNA"/>
</dbReference>
<evidence type="ECO:0008006" key="3">
    <source>
        <dbReference type="Google" id="ProtNLM"/>
    </source>
</evidence>
<comment type="caution">
    <text evidence="1">The sequence shown here is derived from an EMBL/GenBank/DDBJ whole genome shotgun (WGS) entry which is preliminary data.</text>
</comment>
<proteinExistence type="predicted"/>
<protein>
    <recommendedName>
        <fullName evidence="3">F-box domain-containing protein</fullName>
    </recommendedName>
</protein>
<gene>
    <name evidence="1" type="ORF">VNI00_005944</name>
</gene>